<dbReference type="PANTHER" id="PTHR11129:SF1">
    <property type="entry name" value="PROTEIN FARNESYLTRANSFERASE_GERANYLGERANYLTRANSFERASE TYPE-1 SUBUNIT ALPHA"/>
    <property type="match status" value="1"/>
</dbReference>
<evidence type="ECO:0000256" key="11">
    <source>
        <dbReference type="ARBA" id="ARBA00042436"/>
    </source>
</evidence>
<protein>
    <recommendedName>
        <fullName evidence="9">Protein farnesyltransferase/geranylgeranyltransferase type-1 subunit alpha</fullName>
        <ecNumber evidence="4">2.5.1.58</ecNumber>
        <ecNumber evidence="3">2.5.1.59</ecNumber>
    </recommendedName>
    <alternativeName>
        <fullName evidence="12">CAAX farnesyltransferase subunit alpha</fullName>
    </alternativeName>
    <alternativeName>
        <fullName evidence="11">FTase-alpha</fullName>
    </alternativeName>
    <alternativeName>
        <fullName evidence="10">Ras proteins prenyltransferase subunit alpha</fullName>
    </alternativeName>
    <alternativeName>
        <fullName evidence="13">Type I protein geranyl-geranyltransferase subunit alpha</fullName>
    </alternativeName>
</protein>
<evidence type="ECO:0000256" key="1">
    <source>
        <dbReference type="ARBA" id="ARBA00001946"/>
    </source>
</evidence>
<evidence type="ECO:0000256" key="13">
    <source>
        <dbReference type="ARBA" id="ARBA00043219"/>
    </source>
</evidence>
<accession>A0A161HK56</accession>
<evidence type="ECO:0000256" key="6">
    <source>
        <dbReference type="ARBA" id="ARBA00022679"/>
    </source>
</evidence>
<dbReference type="GO" id="GO:0005953">
    <property type="term" value="C:CAAX-protein geranylgeranyltransferase complex"/>
    <property type="evidence" value="ECO:0007669"/>
    <property type="project" value="TreeGrafter"/>
</dbReference>
<dbReference type="RefSeq" id="XP_018734435.1">
    <property type="nucleotide sequence ID" value="XM_018878760.1"/>
</dbReference>
<keyword evidence="7" id="KW-0677">Repeat</keyword>
<dbReference type="EC" id="2.5.1.59" evidence="3"/>
<evidence type="ECO:0000256" key="10">
    <source>
        <dbReference type="ARBA" id="ARBA00041392"/>
    </source>
</evidence>
<evidence type="ECO:0000256" key="9">
    <source>
        <dbReference type="ARBA" id="ARBA00040965"/>
    </source>
</evidence>
<dbReference type="GeneID" id="30033697"/>
<dbReference type="KEGG" id="slb:AWJ20_185"/>
<name>A0A161HK56_9ASCO</name>
<evidence type="ECO:0000256" key="2">
    <source>
        <dbReference type="ARBA" id="ARBA00006734"/>
    </source>
</evidence>
<comment type="similarity">
    <text evidence="2">Belongs to the protein prenyltransferase subunit alpha family.</text>
</comment>
<evidence type="ECO:0000256" key="14">
    <source>
        <dbReference type="SAM" id="MobiDB-lite"/>
    </source>
</evidence>
<evidence type="ECO:0000256" key="5">
    <source>
        <dbReference type="ARBA" id="ARBA00022602"/>
    </source>
</evidence>
<dbReference type="Gene3D" id="1.25.40.120">
    <property type="entry name" value="Protein prenylyltransferase"/>
    <property type="match status" value="1"/>
</dbReference>
<dbReference type="OrthoDB" id="272289at2759"/>
<gene>
    <name evidence="15" type="primary">RAM2</name>
    <name evidence="15" type="ORF">AWJ20_185</name>
</gene>
<evidence type="ECO:0000313" key="16">
    <source>
        <dbReference type="Proteomes" id="UP000189580"/>
    </source>
</evidence>
<proteinExistence type="inferred from homology"/>
<evidence type="ECO:0000313" key="15">
    <source>
        <dbReference type="EMBL" id="ANB11958.1"/>
    </source>
</evidence>
<dbReference type="EMBL" id="CP014501">
    <property type="protein sequence ID" value="ANB11958.1"/>
    <property type="molecule type" value="Genomic_DNA"/>
</dbReference>
<keyword evidence="16" id="KW-1185">Reference proteome</keyword>
<keyword evidence="8" id="KW-0460">Magnesium</keyword>
<keyword evidence="5" id="KW-0637">Prenyltransferase</keyword>
<evidence type="ECO:0000256" key="12">
    <source>
        <dbReference type="ARBA" id="ARBA00043086"/>
    </source>
</evidence>
<feature type="compositionally biased region" description="Basic and acidic residues" evidence="14">
    <location>
        <begin position="188"/>
        <end position="200"/>
    </location>
</feature>
<evidence type="ECO:0000256" key="3">
    <source>
        <dbReference type="ARBA" id="ARBA00012700"/>
    </source>
</evidence>
<dbReference type="InterPro" id="IPR002088">
    <property type="entry name" value="Prenyl_trans_a"/>
</dbReference>
<evidence type="ECO:0000256" key="4">
    <source>
        <dbReference type="ARBA" id="ARBA00012702"/>
    </source>
</evidence>
<dbReference type="EC" id="2.5.1.58" evidence="4"/>
<dbReference type="AlphaFoldDB" id="A0A161HK56"/>
<dbReference type="SUPFAM" id="SSF48439">
    <property type="entry name" value="Protein prenylyltransferase"/>
    <property type="match status" value="1"/>
</dbReference>
<feature type="region of interest" description="Disordered" evidence="14">
    <location>
        <begin position="180"/>
        <end position="200"/>
    </location>
</feature>
<dbReference type="GO" id="GO:0005965">
    <property type="term" value="C:protein farnesyltransferase complex"/>
    <property type="evidence" value="ECO:0007669"/>
    <property type="project" value="TreeGrafter"/>
</dbReference>
<dbReference type="Proteomes" id="UP000189580">
    <property type="component" value="Chromosome a"/>
</dbReference>
<evidence type="ECO:0000256" key="8">
    <source>
        <dbReference type="ARBA" id="ARBA00022842"/>
    </source>
</evidence>
<dbReference type="Pfam" id="PF01239">
    <property type="entry name" value="PPTA"/>
    <property type="match status" value="4"/>
</dbReference>
<dbReference type="PANTHER" id="PTHR11129">
    <property type="entry name" value="PROTEIN FARNESYLTRANSFERASE ALPHA SUBUNIT/RAB GERANYLGERANYL TRANSFERASE ALPHA SUBUNIT"/>
    <property type="match status" value="1"/>
</dbReference>
<organism evidence="15 16">
    <name type="scientific">Sugiyamaella lignohabitans</name>
    <dbReference type="NCBI Taxonomy" id="796027"/>
    <lineage>
        <taxon>Eukaryota</taxon>
        <taxon>Fungi</taxon>
        <taxon>Dikarya</taxon>
        <taxon>Ascomycota</taxon>
        <taxon>Saccharomycotina</taxon>
        <taxon>Dipodascomycetes</taxon>
        <taxon>Dipodascales</taxon>
        <taxon>Trichomonascaceae</taxon>
        <taxon>Sugiyamaella</taxon>
    </lineage>
</organism>
<comment type="cofactor">
    <cofactor evidence="1">
        <name>Mg(2+)</name>
        <dbReference type="ChEBI" id="CHEBI:18420"/>
    </cofactor>
</comment>
<reference evidence="15 16" key="1">
    <citation type="submission" date="2016-02" db="EMBL/GenBank/DDBJ databases">
        <title>Complete genome sequence and transcriptome regulation of the pentose utilising yeast Sugiyamaella lignohabitans.</title>
        <authorList>
            <person name="Bellasio M."/>
            <person name="Peymann A."/>
            <person name="Valli M."/>
            <person name="Sipitzky M."/>
            <person name="Graf A."/>
            <person name="Sauer M."/>
            <person name="Marx H."/>
            <person name="Mattanovich D."/>
        </authorList>
    </citation>
    <scope>NUCLEOTIDE SEQUENCE [LARGE SCALE GENOMIC DNA]</scope>
    <source>
        <strain evidence="15 16">CBS 10342</strain>
    </source>
</reference>
<keyword evidence="6 15" id="KW-0808">Transferase</keyword>
<evidence type="ECO:0000256" key="7">
    <source>
        <dbReference type="ARBA" id="ARBA00022737"/>
    </source>
</evidence>
<sequence>MATTYDWSDLKAIPQNDGGKPLAPISYNAEYVAAMNLLRGVMAVEEYSERALALTAEVIEMNPAHYTVWEYRSRILKSIGKDIVPKDKRLVPDGDEDFDIVDFADWLNATSLDNPKNYQVWNYRQLLEPVRSDNPESKIFYLMELELVRDVISDDTKNFHAWSHLKWVVNRVSERYEESGGSSTISKADSDDKAQEKTAEESDFTEVFSLKGQLKFSDLFIEEDVYNNSAWSYRYFVHSQWGILSKVELAASEERFNEEINYVKERIALAPQNEAVWTYLVGIYDKYDHDAHPLDELESLCIQYAAADHIESSHALELLLRIYEQRQDKAKASAALDTLEKLLPMRSGYWEYKRRSLG</sequence>
<dbReference type="GO" id="GO:0004660">
    <property type="term" value="F:protein farnesyltransferase activity"/>
    <property type="evidence" value="ECO:0007669"/>
    <property type="project" value="UniProtKB-EC"/>
</dbReference>
<dbReference type="PROSITE" id="PS51147">
    <property type="entry name" value="PFTA"/>
    <property type="match status" value="4"/>
</dbReference>
<dbReference type="GO" id="GO:0004662">
    <property type="term" value="F:CAAX-protein geranylgeranyltransferase activity"/>
    <property type="evidence" value="ECO:0007669"/>
    <property type="project" value="UniProtKB-EC"/>
</dbReference>